<accession>A0A8T9AXY8</accession>
<dbReference type="InterPro" id="IPR010730">
    <property type="entry name" value="HET"/>
</dbReference>
<dbReference type="EMBL" id="QGMF01001597">
    <property type="protein sequence ID" value="TVY12570.1"/>
    <property type="molecule type" value="Genomic_DNA"/>
</dbReference>
<organism evidence="2 3">
    <name type="scientific">Lachnellula arida</name>
    <dbReference type="NCBI Taxonomy" id="1316785"/>
    <lineage>
        <taxon>Eukaryota</taxon>
        <taxon>Fungi</taxon>
        <taxon>Dikarya</taxon>
        <taxon>Ascomycota</taxon>
        <taxon>Pezizomycotina</taxon>
        <taxon>Leotiomycetes</taxon>
        <taxon>Helotiales</taxon>
        <taxon>Lachnaceae</taxon>
        <taxon>Lachnellula</taxon>
    </lineage>
</organism>
<dbReference type="Pfam" id="PF06985">
    <property type="entry name" value="HET"/>
    <property type="match status" value="1"/>
</dbReference>
<dbReference type="Proteomes" id="UP000469559">
    <property type="component" value="Unassembled WGS sequence"/>
</dbReference>
<evidence type="ECO:0000313" key="3">
    <source>
        <dbReference type="Proteomes" id="UP000469559"/>
    </source>
</evidence>
<reference evidence="2 3" key="1">
    <citation type="submission" date="2018-05" db="EMBL/GenBank/DDBJ databases">
        <title>Whole genome sequencing for identification of molecular markers to develop diagnostic detection tools for the regulated plant pathogen Lachnellula willkommii.</title>
        <authorList>
            <person name="Giroux E."/>
            <person name="Bilodeau G."/>
        </authorList>
    </citation>
    <scope>NUCLEOTIDE SEQUENCE [LARGE SCALE GENOMIC DNA]</scope>
    <source>
        <strain evidence="2 3">CBS 203.66</strain>
    </source>
</reference>
<name>A0A8T9AXY8_9HELO</name>
<dbReference type="PANTHER" id="PTHR33112:SF12">
    <property type="entry name" value="HETEROKARYON INCOMPATIBILITY DOMAIN-CONTAINING PROTEIN"/>
    <property type="match status" value="1"/>
</dbReference>
<keyword evidence="3" id="KW-1185">Reference proteome</keyword>
<protein>
    <recommendedName>
        <fullName evidence="1">Heterokaryon incompatibility domain-containing protein</fullName>
    </recommendedName>
</protein>
<evidence type="ECO:0000313" key="2">
    <source>
        <dbReference type="EMBL" id="TVY12570.1"/>
    </source>
</evidence>
<feature type="domain" description="Heterokaryon incompatibility" evidence="1">
    <location>
        <begin position="191"/>
        <end position="337"/>
    </location>
</feature>
<sequence>MEKYLELCDTCQEIKLEDYLYQANYPGTVELGRFQDVAKKNHCSLCRLVIQALNSHSRQHWKSGIYPVEVCYLGRYNEKSNRPVLEVWFNSTSETLPDGMWGHSTTLSQILPLHQQLVHDASKARTSACAQLVGEKVDISRIRGWMKSCASLHGPNCNPHKLHFSENLDLSLLLVDVRRMRLAECGWASRYVALSYVWGSSQSLKSTKANIHHLQKDGAVRELWGELPQAIKDAIELTDAMGETYLWVDALCIIQDDNRSKAVYIACMNQIYGNAHVTLVTLNDPSADSALLGVAHSRILIQSPVEINGLHLVPRLPQLSTVEQYSAWSCRAWTFQEGILSRRCLYFAEHQVFWQCRTTYQSEDCPDNHDQDASDFVRGRKTNALERETGNDVRRQFNVYESLVKQYSPRALTFPADSLSAFTGVLSAMAESFSWNFASALPEPAFDLALLWRPMFGATMRPRPFSGQKAGPLVCTSPTWCWTAWHGNLFWDPWRLGSFAAQRVSLKTEVASFWIQDFGGLRPIRRGRANDSDVEIAGYKPGEHTAIGCALVFEAKTIDTEVYNISAPRMDQCALWNSEIAGGGLSSYFCNNMSYSLWIYDDAGQHCGTFSSLGRDSWPKQRKDGPRHDIVLLSRSSQDKVTQAAILHFQDHLPLEYPSDREYYEEIFDTRHYRYKNDWALNVMLVRWENDLVERVTVGQMHADAWKEAHQKSKLITLV</sequence>
<dbReference type="AlphaFoldDB" id="A0A8T9AXY8"/>
<dbReference type="OrthoDB" id="2958217at2759"/>
<comment type="caution">
    <text evidence="2">The sequence shown here is derived from an EMBL/GenBank/DDBJ whole genome shotgun (WGS) entry which is preliminary data.</text>
</comment>
<proteinExistence type="predicted"/>
<dbReference type="PANTHER" id="PTHR33112">
    <property type="entry name" value="DOMAIN PROTEIN, PUTATIVE-RELATED"/>
    <property type="match status" value="1"/>
</dbReference>
<evidence type="ECO:0000259" key="1">
    <source>
        <dbReference type="Pfam" id="PF06985"/>
    </source>
</evidence>
<gene>
    <name evidence="2" type="ORF">LARI1_G009629</name>
</gene>